<dbReference type="InterPro" id="IPR029063">
    <property type="entry name" value="SAM-dependent_MTases_sf"/>
</dbReference>
<keyword evidence="2" id="KW-0489">Methyltransferase</keyword>
<proteinExistence type="predicted"/>
<dbReference type="Pfam" id="PF08241">
    <property type="entry name" value="Methyltransf_11"/>
    <property type="match status" value="1"/>
</dbReference>
<gene>
    <name evidence="2" type="ORF">ACFPOG_21445</name>
</gene>
<evidence type="ECO:0000313" key="3">
    <source>
        <dbReference type="Proteomes" id="UP001596044"/>
    </source>
</evidence>
<dbReference type="PANTHER" id="PTHR42912">
    <property type="entry name" value="METHYLTRANSFERASE"/>
    <property type="match status" value="1"/>
</dbReference>
<keyword evidence="3" id="KW-1185">Reference proteome</keyword>
<dbReference type="Gene3D" id="3.40.50.150">
    <property type="entry name" value="Vaccinia Virus protein VP39"/>
    <property type="match status" value="1"/>
</dbReference>
<dbReference type="EMBL" id="JBHSMJ010000029">
    <property type="protein sequence ID" value="MFC5450824.1"/>
    <property type="molecule type" value="Genomic_DNA"/>
</dbReference>
<dbReference type="CDD" id="cd02440">
    <property type="entry name" value="AdoMet_MTases"/>
    <property type="match status" value="1"/>
</dbReference>
<keyword evidence="2" id="KW-0808">Transferase</keyword>
<dbReference type="EC" id="2.1.1.-" evidence="2"/>
<reference evidence="3" key="1">
    <citation type="journal article" date="2019" name="Int. J. Syst. Evol. Microbiol.">
        <title>The Global Catalogue of Microorganisms (GCM) 10K type strain sequencing project: providing services to taxonomists for standard genome sequencing and annotation.</title>
        <authorList>
            <consortium name="The Broad Institute Genomics Platform"/>
            <consortium name="The Broad Institute Genome Sequencing Center for Infectious Disease"/>
            <person name="Wu L."/>
            <person name="Ma J."/>
        </authorList>
    </citation>
    <scope>NUCLEOTIDE SEQUENCE [LARGE SCALE GENOMIC DNA]</scope>
    <source>
        <strain evidence="3">KACC 11904</strain>
    </source>
</reference>
<protein>
    <submittedName>
        <fullName evidence="2">Class I SAM-dependent methyltransferase</fullName>
        <ecNumber evidence="2">2.1.1.-</ecNumber>
    </submittedName>
</protein>
<dbReference type="GO" id="GO:0032259">
    <property type="term" value="P:methylation"/>
    <property type="evidence" value="ECO:0007669"/>
    <property type="project" value="UniProtKB-KW"/>
</dbReference>
<sequence>MSRDERIYQDRADMYETLISHQPSLANVIHEIRPYRDQDVADLGAGTGRLTLALADAAKSVVSLDSSPVMLQQLEKRLQDQMHANCRTAVADHRQLPLEAACVDLVVAGWSLCYLASNNHADWQANLQQMLAEIDRILRPGGTAIIFETLGTGYEEPVRYDFLQPYFHELEHKYGFQHESIRMDYKFRDAKEAESLTRYFFGAELADKVAAQQWGVVPEFAGVWYKHKK</sequence>
<accession>A0ABW0KBP2</accession>
<dbReference type="InterPro" id="IPR050508">
    <property type="entry name" value="Methyltransf_Superfamily"/>
</dbReference>
<comment type="caution">
    <text evidence="2">The sequence shown here is derived from an EMBL/GenBank/DDBJ whole genome shotgun (WGS) entry which is preliminary data.</text>
</comment>
<dbReference type="RefSeq" id="WP_270878895.1">
    <property type="nucleotide sequence ID" value="NZ_JAQFVF010000022.1"/>
</dbReference>
<feature type="domain" description="Methyltransferase type 11" evidence="1">
    <location>
        <begin position="42"/>
        <end position="146"/>
    </location>
</feature>
<dbReference type="SUPFAM" id="SSF53335">
    <property type="entry name" value="S-adenosyl-L-methionine-dependent methyltransferases"/>
    <property type="match status" value="1"/>
</dbReference>
<dbReference type="GO" id="GO:0008168">
    <property type="term" value="F:methyltransferase activity"/>
    <property type="evidence" value="ECO:0007669"/>
    <property type="project" value="UniProtKB-KW"/>
</dbReference>
<evidence type="ECO:0000313" key="2">
    <source>
        <dbReference type="EMBL" id="MFC5450824.1"/>
    </source>
</evidence>
<dbReference type="InterPro" id="IPR013216">
    <property type="entry name" value="Methyltransf_11"/>
</dbReference>
<organism evidence="2 3">
    <name type="scientific">Paenibacillus aestuarii</name>
    <dbReference type="NCBI Taxonomy" id="516965"/>
    <lineage>
        <taxon>Bacteria</taxon>
        <taxon>Bacillati</taxon>
        <taxon>Bacillota</taxon>
        <taxon>Bacilli</taxon>
        <taxon>Bacillales</taxon>
        <taxon>Paenibacillaceae</taxon>
        <taxon>Paenibacillus</taxon>
    </lineage>
</organism>
<evidence type="ECO:0000259" key="1">
    <source>
        <dbReference type="Pfam" id="PF08241"/>
    </source>
</evidence>
<name>A0ABW0KBP2_9BACL</name>
<dbReference type="Proteomes" id="UP001596044">
    <property type="component" value="Unassembled WGS sequence"/>
</dbReference>